<dbReference type="InterPro" id="IPR014756">
    <property type="entry name" value="Ig_E-set"/>
</dbReference>
<comment type="subcellular location">
    <subcellularLocation>
        <location evidence="1">Periplasm</location>
    </subcellularLocation>
</comment>
<evidence type="ECO:0000256" key="1">
    <source>
        <dbReference type="ARBA" id="ARBA00004418"/>
    </source>
</evidence>
<dbReference type="Gene3D" id="2.70.98.10">
    <property type="match status" value="1"/>
</dbReference>
<dbReference type="SUPFAM" id="SSF81296">
    <property type="entry name" value="E set domains"/>
    <property type="match status" value="1"/>
</dbReference>
<dbReference type="GO" id="GO:0030288">
    <property type="term" value="C:outer membrane-bounded periplasmic space"/>
    <property type="evidence" value="ECO:0007669"/>
    <property type="project" value="TreeGrafter"/>
</dbReference>
<dbReference type="SUPFAM" id="SSF74650">
    <property type="entry name" value="Galactose mutarotase-like"/>
    <property type="match status" value="1"/>
</dbReference>
<name>A0A084SJN5_9BACT</name>
<keyword evidence="6" id="KW-0574">Periplasm</keyword>
<evidence type="ECO:0000256" key="2">
    <source>
        <dbReference type="ARBA" id="ARBA00005001"/>
    </source>
</evidence>
<comment type="similarity">
    <text evidence="3">Belongs to the OpgD/OpgG family.</text>
</comment>
<dbReference type="Gene3D" id="2.60.40.10">
    <property type="entry name" value="Immunoglobulins"/>
    <property type="match status" value="1"/>
</dbReference>
<sequence length="498" mass="55348">MKWAVRGARLACVLGALWSVVAVAAPKPAFSAERVRERARELAGRPYQAPVAALPPEYARLTYDQYRDIRYRNERARWRDAGLPFQAQFFHPGFLYTSPVTVHEVVGGRVETVRFSPDLYAHGALAPAPARMEGFAGFRLTHPLNRPDHFDEVVSFLGASYFRSLGRGNVYGLSARGLAIDTALPEGEEFPSFREFWLEKPAPGADRIVVHALLDSPSVTGAYRFVIIPGERTVMEVEASLHARKAVKRLGVAPLTSMYLFGENDRGTPDDFRPEVHDSDGLFLWTKGGERLWRPLRNPGQLSVSSFQVDGPRTFGLLQRDQAFTSYEDLEARYDKRPGVWVEPVGDWGRGVVQLVELPTPEEVHDNIVAYWVPEAPFKPGTELRLGWRLHWGSTPPEPSTVAHTTATREAAGSTPGARRFILEFSRGGTEGSGPVEAVVTTSTGQVLRPTAQHNDVTGGWRVTFELLPGTGAPAELRCFLRRGSETLTETWSYLWTP</sequence>
<dbReference type="GO" id="GO:0051274">
    <property type="term" value="P:beta-glucan biosynthetic process"/>
    <property type="evidence" value="ECO:0007669"/>
    <property type="project" value="TreeGrafter"/>
</dbReference>
<dbReference type="FunFam" id="2.70.98.10:FF:000001">
    <property type="entry name" value="Glucans biosynthesis protein G"/>
    <property type="match status" value="1"/>
</dbReference>
<feature type="domain" description="Glucan biosynthesis periplasmic MdoG C-terminal" evidence="8">
    <location>
        <begin position="30"/>
        <end position="496"/>
    </location>
</feature>
<dbReference type="Pfam" id="PF04349">
    <property type="entry name" value="MdoG"/>
    <property type="match status" value="1"/>
</dbReference>
<dbReference type="EMBL" id="JPMI01000277">
    <property type="protein sequence ID" value="KFA88670.1"/>
    <property type="molecule type" value="Genomic_DNA"/>
</dbReference>
<organism evidence="9 10">
    <name type="scientific">Archangium violaceum Cb vi76</name>
    <dbReference type="NCBI Taxonomy" id="1406225"/>
    <lineage>
        <taxon>Bacteria</taxon>
        <taxon>Pseudomonadati</taxon>
        <taxon>Myxococcota</taxon>
        <taxon>Myxococcia</taxon>
        <taxon>Myxococcales</taxon>
        <taxon>Cystobacterineae</taxon>
        <taxon>Archangiaceae</taxon>
        <taxon>Archangium</taxon>
    </lineage>
</organism>
<gene>
    <name evidence="9" type="ORF">Q664_39330</name>
</gene>
<dbReference type="InterPro" id="IPR011013">
    <property type="entry name" value="Gal_mutarotase_sf_dom"/>
</dbReference>
<feature type="chain" id="PRO_5001781336" description="Glucans biosynthesis protein G" evidence="7">
    <location>
        <begin position="25"/>
        <end position="498"/>
    </location>
</feature>
<protein>
    <recommendedName>
        <fullName evidence="4">Glucans biosynthesis protein G</fullName>
    </recommendedName>
</protein>
<evidence type="ECO:0000256" key="7">
    <source>
        <dbReference type="SAM" id="SignalP"/>
    </source>
</evidence>
<proteinExistence type="inferred from homology"/>
<dbReference type="PANTHER" id="PTHR30504">
    <property type="entry name" value="GLUCANS BIOSYNTHESIS PROTEIN"/>
    <property type="match status" value="1"/>
</dbReference>
<comment type="pathway">
    <text evidence="2">Glycan metabolism; osmoregulated periplasmic glucan (OPG) biosynthesis.</text>
</comment>
<accession>A0A084SJN5</accession>
<evidence type="ECO:0000313" key="9">
    <source>
        <dbReference type="EMBL" id="KFA88670.1"/>
    </source>
</evidence>
<evidence type="ECO:0000256" key="6">
    <source>
        <dbReference type="ARBA" id="ARBA00022764"/>
    </source>
</evidence>
<dbReference type="GO" id="GO:0003824">
    <property type="term" value="F:catalytic activity"/>
    <property type="evidence" value="ECO:0007669"/>
    <property type="project" value="InterPro"/>
</dbReference>
<evidence type="ECO:0000256" key="5">
    <source>
        <dbReference type="ARBA" id="ARBA00022729"/>
    </source>
</evidence>
<evidence type="ECO:0000256" key="3">
    <source>
        <dbReference type="ARBA" id="ARBA00009284"/>
    </source>
</evidence>
<dbReference type="Proteomes" id="UP000028547">
    <property type="component" value="Unassembled WGS sequence"/>
</dbReference>
<dbReference type="AlphaFoldDB" id="A0A084SJN5"/>
<dbReference type="InterPro" id="IPR007444">
    <property type="entry name" value="Glucan_biosyn_MdoG_C"/>
</dbReference>
<dbReference type="PANTHER" id="PTHR30504:SF4">
    <property type="entry name" value="GLUCANS BIOSYNTHESIS PROTEIN G"/>
    <property type="match status" value="1"/>
</dbReference>
<dbReference type="RefSeq" id="WP_052519181.1">
    <property type="nucleotide sequence ID" value="NZ_JPMI01000277.1"/>
</dbReference>
<evidence type="ECO:0000256" key="4">
    <source>
        <dbReference type="ARBA" id="ARBA00015376"/>
    </source>
</evidence>
<evidence type="ECO:0000313" key="10">
    <source>
        <dbReference type="Proteomes" id="UP000028547"/>
    </source>
</evidence>
<dbReference type="UniPathway" id="UPA00637"/>
<reference evidence="9 10" key="1">
    <citation type="submission" date="2014-07" db="EMBL/GenBank/DDBJ databases">
        <title>Draft Genome Sequence of Gephyronic Acid Producer, Cystobacter violaceus Strain Cb vi76.</title>
        <authorList>
            <person name="Stevens D.C."/>
            <person name="Young J."/>
            <person name="Carmichael R."/>
            <person name="Tan J."/>
            <person name="Taylor R.E."/>
        </authorList>
    </citation>
    <scope>NUCLEOTIDE SEQUENCE [LARGE SCALE GENOMIC DNA]</scope>
    <source>
        <strain evidence="9 10">Cb vi76</strain>
    </source>
</reference>
<dbReference type="GO" id="GO:0030246">
    <property type="term" value="F:carbohydrate binding"/>
    <property type="evidence" value="ECO:0007669"/>
    <property type="project" value="InterPro"/>
</dbReference>
<dbReference type="InterPro" id="IPR014438">
    <property type="entry name" value="Glucan_biosyn_MdoG/MdoD"/>
</dbReference>
<keyword evidence="5 7" id="KW-0732">Signal</keyword>
<dbReference type="InterPro" id="IPR013783">
    <property type="entry name" value="Ig-like_fold"/>
</dbReference>
<evidence type="ECO:0000259" key="8">
    <source>
        <dbReference type="Pfam" id="PF04349"/>
    </source>
</evidence>
<dbReference type="PIRSF" id="PIRSF006281">
    <property type="entry name" value="MdoG"/>
    <property type="match status" value="1"/>
</dbReference>
<feature type="signal peptide" evidence="7">
    <location>
        <begin position="1"/>
        <end position="24"/>
    </location>
</feature>
<dbReference type="InterPro" id="IPR014718">
    <property type="entry name" value="GH-type_carb-bd"/>
</dbReference>
<comment type="caution">
    <text evidence="9">The sequence shown here is derived from an EMBL/GenBank/DDBJ whole genome shotgun (WGS) entry which is preliminary data.</text>
</comment>